<comment type="caution">
    <text evidence="3">The sequence shown here is derived from an EMBL/GenBank/DDBJ whole genome shotgun (WGS) entry which is preliminary data.</text>
</comment>
<dbReference type="SUPFAM" id="SSF56436">
    <property type="entry name" value="C-type lectin-like"/>
    <property type="match status" value="1"/>
</dbReference>
<dbReference type="PROSITE" id="PS50041">
    <property type="entry name" value="C_TYPE_LECTIN_2"/>
    <property type="match status" value="1"/>
</dbReference>
<accession>A0AAV2H4S7</accession>
<evidence type="ECO:0000313" key="4">
    <source>
        <dbReference type="Proteomes" id="UP001497497"/>
    </source>
</evidence>
<evidence type="ECO:0000259" key="2">
    <source>
        <dbReference type="PROSITE" id="PS50041"/>
    </source>
</evidence>
<dbReference type="EMBL" id="CAXITT010000014">
    <property type="protein sequence ID" value="CAL1527239.1"/>
    <property type="molecule type" value="Genomic_DNA"/>
</dbReference>
<organism evidence="3 4">
    <name type="scientific">Lymnaea stagnalis</name>
    <name type="common">Great pond snail</name>
    <name type="synonym">Helix stagnalis</name>
    <dbReference type="NCBI Taxonomy" id="6523"/>
    <lineage>
        <taxon>Eukaryota</taxon>
        <taxon>Metazoa</taxon>
        <taxon>Spiralia</taxon>
        <taxon>Lophotrochozoa</taxon>
        <taxon>Mollusca</taxon>
        <taxon>Gastropoda</taxon>
        <taxon>Heterobranchia</taxon>
        <taxon>Euthyneura</taxon>
        <taxon>Panpulmonata</taxon>
        <taxon>Hygrophila</taxon>
        <taxon>Lymnaeoidea</taxon>
        <taxon>Lymnaeidae</taxon>
        <taxon>Lymnaea</taxon>
    </lineage>
</organism>
<dbReference type="InterPro" id="IPR016187">
    <property type="entry name" value="CTDL_fold"/>
</dbReference>
<dbReference type="AlphaFoldDB" id="A0AAV2H4S7"/>
<dbReference type="PANTHER" id="PTHR22803">
    <property type="entry name" value="MANNOSE, PHOSPHOLIPASE, LECTIN RECEPTOR RELATED"/>
    <property type="match status" value="1"/>
</dbReference>
<gene>
    <name evidence="3" type="ORF">GSLYS_00001416001</name>
</gene>
<sequence length="425" mass="46703">MALLIFSTLAIFILAEFTNAINVNSSPSKIPLGQPGQLTINCTTLDWSTNERVVLKSLTLSSAFIGQARDFQDLVTYSVDSDGEFELSPISRDINAVAEGHIDPRGESYLSLTFPRPNSEDARVYRCVAQGEYTNGDLITRQDIVETEINGDFLVRSVGELQNAVHELLEISDETQDSIKELETANQGISDEVKQVSSAASAAQSGLAALTESVEALRASSVSKESLESSLANVNNVVQLLESVQVNAKINTEQRLASLEASFASLQASLGDLGRSHDALKARFTRAAAQLFDVSAPYNGRRYYLARKIVDATIHTAQATCEVYGGYLAEVNNATEFQFVQEFLKTTTVLTGVFISGTDAAKEGQWVWPRLQQPVGFIDWAPGQPDNWGTYANCLILWRDKNWKMDDTDCYLQNGLTRFLCEIPE</sequence>
<dbReference type="Pfam" id="PF00059">
    <property type="entry name" value="Lectin_C"/>
    <property type="match status" value="1"/>
</dbReference>
<dbReference type="InterPro" id="IPR016186">
    <property type="entry name" value="C-type_lectin-like/link_sf"/>
</dbReference>
<name>A0AAV2H4S7_LYMST</name>
<evidence type="ECO:0000313" key="3">
    <source>
        <dbReference type="EMBL" id="CAL1527239.1"/>
    </source>
</evidence>
<keyword evidence="4" id="KW-1185">Reference proteome</keyword>
<evidence type="ECO:0000256" key="1">
    <source>
        <dbReference type="SAM" id="SignalP"/>
    </source>
</evidence>
<dbReference type="InterPro" id="IPR001304">
    <property type="entry name" value="C-type_lectin-like"/>
</dbReference>
<dbReference type="CDD" id="cd00037">
    <property type="entry name" value="CLECT"/>
    <property type="match status" value="1"/>
</dbReference>
<feature type="signal peptide" evidence="1">
    <location>
        <begin position="1"/>
        <end position="20"/>
    </location>
</feature>
<dbReference type="Gene3D" id="1.10.287.1490">
    <property type="match status" value="1"/>
</dbReference>
<feature type="domain" description="C-type lectin" evidence="2">
    <location>
        <begin position="298"/>
        <end position="404"/>
    </location>
</feature>
<dbReference type="InterPro" id="IPR050111">
    <property type="entry name" value="C-type_lectin/snaclec_domain"/>
</dbReference>
<dbReference type="Proteomes" id="UP001497497">
    <property type="component" value="Unassembled WGS sequence"/>
</dbReference>
<protein>
    <recommendedName>
        <fullName evidence="2">C-type lectin domain-containing protein</fullName>
    </recommendedName>
</protein>
<keyword evidence="1" id="KW-0732">Signal</keyword>
<proteinExistence type="predicted"/>
<reference evidence="3 4" key="1">
    <citation type="submission" date="2024-04" db="EMBL/GenBank/DDBJ databases">
        <authorList>
            <consortium name="Genoscope - CEA"/>
            <person name="William W."/>
        </authorList>
    </citation>
    <scope>NUCLEOTIDE SEQUENCE [LARGE SCALE GENOMIC DNA]</scope>
</reference>
<feature type="chain" id="PRO_5043494835" description="C-type lectin domain-containing protein" evidence="1">
    <location>
        <begin position="21"/>
        <end position="425"/>
    </location>
</feature>
<dbReference type="Gene3D" id="3.10.100.10">
    <property type="entry name" value="Mannose-Binding Protein A, subunit A"/>
    <property type="match status" value="1"/>
</dbReference>
<dbReference type="SMART" id="SM00034">
    <property type="entry name" value="CLECT"/>
    <property type="match status" value="1"/>
</dbReference>